<dbReference type="FunFam" id="3.30.70.80:FF:000002">
    <property type="entry name" value="Subtilisin-like protease SBT5.3"/>
    <property type="match status" value="1"/>
</dbReference>
<evidence type="ECO:0000259" key="10">
    <source>
        <dbReference type="Pfam" id="PF02225"/>
    </source>
</evidence>
<evidence type="ECO:0000256" key="2">
    <source>
        <dbReference type="ARBA" id="ARBA00022670"/>
    </source>
</evidence>
<evidence type="ECO:0000256" key="4">
    <source>
        <dbReference type="ARBA" id="ARBA00022801"/>
    </source>
</evidence>
<comment type="similarity">
    <text evidence="1 7">Belongs to the peptidase S8 family.</text>
</comment>
<feature type="domain" description="Peptidase S8/S53" evidence="9">
    <location>
        <begin position="153"/>
        <end position="638"/>
    </location>
</feature>
<dbReference type="PROSITE" id="PS51892">
    <property type="entry name" value="SUBTILASE"/>
    <property type="match status" value="1"/>
</dbReference>
<dbReference type="InterPro" id="IPR023828">
    <property type="entry name" value="Peptidase_S8_Ser-AS"/>
</dbReference>
<feature type="domain" description="Inhibitor I9" evidence="11">
    <location>
        <begin position="38"/>
        <end position="110"/>
    </location>
</feature>
<dbReference type="Pfam" id="PF00082">
    <property type="entry name" value="Peptidase_S8"/>
    <property type="match status" value="1"/>
</dbReference>
<feature type="domain" description="PA" evidence="10">
    <location>
        <begin position="403"/>
        <end position="491"/>
    </location>
</feature>
<dbReference type="InterPro" id="IPR000209">
    <property type="entry name" value="Peptidase_S8/S53_dom"/>
</dbReference>
<gene>
    <name evidence="13" type="ORF">Nepgr_017581</name>
</gene>
<evidence type="ECO:0000256" key="5">
    <source>
        <dbReference type="ARBA" id="ARBA00022825"/>
    </source>
</evidence>
<organism evidence="13 14">
    <name type="scientific">Nepenthes gracilis</name>
    <name type="common">Slender pitcher plant</name>
    <dbReference type="NCBI Taxonomy" id="150966"/>
    <lineage>
        <taxon>Eukaryota</taxon>
        <taxon>Viridiplantae</taxon>
        <taxon>Streptophyta</taxon>
        <taxon>Embryophyta</taxon>
        <taxon>Tracheophyta</taxon>
        <taxon>Spermatophyta</taxon>
        <taxon>Magnoliopsida</taxon>
        <taxon>eudicotyledons</taxon>
        <taxon>Gunneridae</taxon>
        <taxon>Pentapetalae</taxon>
        <taxon>Caryophyllales</taxon>
        <taxon>Nepenthaceae</taxon>
        <taxon>Nepenthes</taxon>
    </lineage>
</organism>
<dbReference type="Gene3D" id="3.50.30.30">
    <property type="match status" value="1"/>
</dbReference>
<dbReference type="InterPro" id="IPR045051">
    <property type="entry name" value="SBT"/>
</dbReference>
<dbReference type="SUPFAM" id="SSF52743">
    <property type="entry name" value="Subtilisin-like"/>
    <property type="match status" value="1"/>
</dbReference>
<evidence type="ECO:0000259" key="11">
    <source>
        <dbReference type="Pfam" id="PF05922"/>
    </source>
</evidence>
<dbReference type="FunFam" id="3.40.50.200:FF:000006">
    <property type="entry name" value="Subtilisin-like protease SBT1.5"/>
    <property type="match status" value="1"/>
</dbReference>
<dbReference type="CDD" id="cd04852">
    <property type="entry name" value="Peptidases_S8_3"/>
    <property type="match status" value="1"/>
</dbReference>
<dbReference type="Pfam" id="PF02225">
    <property type="entry name" value="PA"/>
    <property type="match status" value="1"/>
</dbReference>
<evidence type="ECO:0000256" key="6">
    <source>
        <dbReference type="PIRSR" id="PIRSR615500-1"/>
    </source>
</evidence>
<reference evidence="13" key="1">
    <citation type="submission" date="2023-05" db="EMBL/GenBank/DDBJ databases">
        <title>Nepenthes gracilis genome sequencing.</title>
        <authorList>
            <person name="Fukushima K."/>
        </authorList>
    </citation>
    <scope>NUCLEOTIDE SEQUENCE</scope>
    <source>
        <strain evidence="13">SING2019-196</strain>
    </source>
</reference>
<dbReference type="Pfam" id="PF05922">
    <property type="entry name" value="Inhibitor_I9"/>
    <property type="match status" value="1"/>
</dbReference>
<protein>
    <recommendedName>
        <fullName evidence="15">Subtilisin-like protease SBT5.6</fullName>
    </recommendedName>
</protein>
<evidence type="ECO:0000256" key="3">
    <source>
        <dbReference type="ARBA" id="ARBA00022729"/>
    </source>
</evidence>
<dbReference type="InterPro" id="IPR010259">
    <property type="entry name" value="S8pro/Inhibitor_I9"/>
</dbReference>
<evidence type="ECO:0000256" key="1">
    <source>
        <dbReference type="ARBA" id="ARBA00011073"/>
    </source>
</evidence>
<dbReference type="InterPro" id="IPR015500">
    <property type="entry name" value="Peptidase_S8_subtilisin-rel"/>
</dbReference>
<keyword evidence="3 8" id="KW-0732">Signal</keyword>
<feature type="active site" description="Charge relay system" evidence="6 7">
    <location>
        <position position="235"/>
    </location>
</feature>
<dbReference type="CDD" id="cd02120">
    <property type="entry name" value="PA_subtilisin_like"/>
    <property type="match status" value="1"/>
</dbReference>
<dbReference type="InterPro" id="IPR036852">
    <property type="entry name" value="Peptidase_S8/S53_dom_sf"/>
</dbReference>
<dbReference type="Gene3D" id="3.40.50.200">
    <property type="entry name" value="Peptidase S8/S53 domain"/>
    <property type="match status" value="1"/>
</dbReference>
<dbReference type="Pfam" id="PF17766">
    <property type="entry name" value="fn3_6"/>
    <property type="match status" value="1"/>
</dbReference>
<dbReference type="AlphaFoldDB" id="A0AAD3SPM1"/>
<evidence type="ECO:0000256" key="8">
    <source>
        <dbReference type="SAM" id="SignalP"/>
    </source>
</evidence>
<proteinExistence type="inferred from homology"/>
<keyword evidence="4 7" id="KW-0378">Hydrolase</keyword>
<dbReference type="PRINTS" id="PR00723">
    <property type="entry name" value="SUBTILISIN"/>
</dbReference>
<dbReference type="Gene3D" id="3.30.70.80">
    <property type="entry name" value="Peptidase S8 propeptide/proteinase inhibitor I9"/>
    <property type="match status" value="1"/>
</dbReference>
<evidence type="ECO:0000256" key="7">
    <source>
        <dbReference type="PROSITE-ProRule" id="PRU01240"/>
    </source>
</evidence>
<dbReference type="GO" id="GO:0006508">
    <property type="term" value="P:proteolysis"/>
    <property type="evidence" value="ECO:0007669"/>
    <property type="project" value="UniProtKB-KW"/>
</dbReference>
<dbReference type="PANTHER" id="PTHR10795">
    <property type="entry name" value="PROPROTEIN CONVERTASE SUBTILISIN/KEXIN"/>
    <property type="match status" value="1"/>
</dbReference>
<dbReference type="Proteomes" id="UP001279734">
    <property type="component" value="Unassembled WGS sequence"/>
</dbReference>
<feature type="signal peptide" evidence="8">
    <location>
        <begin position="1"/>
        <end position="30"/>
    </location>
</feature>
<evidence type="ECO:0000259" key="12">
    <source>
        <dbReference type="Pfam" id="PF17766"/>
    </source>
</evidence>
<dbReference type="InterPro" id="IPR041469">
    <property type="entry name" value="Subtilisin-like_FN3"/>
</dbReference>
<keyword evidence="2 7" id="KW-0645">Protease</keyword>
<keyword evidence="14" id="KW-1185">Reference proteome</keyword>
<evidence type="ECO:0000313" key="14">
    <source>
        <dbReference type="Proteomes" id="UP001279734"/>
    </source>
</evidence>
<evidence type="ECO:0000313" key="13">
    <source>
        <dbReference type="EMBL" id="GMH15740.1"/>
    </source>
</evidence>
<dbReference type="InterPro" id="IPR034197">
    <property type="entry name" value="Peptidases_S8_3"/>
</dbReference>
<name>A0AAD3SPM1_NEPGR</name>
<dbReference type="InterPro" id="IPR003137">
    <property type="entry name" value="PA_domain"/>
</dbReference>
<dbReference type="Gene3D" id="2.60.40.2310">
    <property type="match status" value="1"/>
</dbReference>
<feature type="chain" id="PRO_5042171178" description="Subtilisin-like protease SBT5.6" evidence="8">
    <location>
        <begin position="31"/>
        <end position="790"/>
    </location>
</feature>
<dbReference type="PROSITE" id="PS00138">
    <property type="entry name" value="SUBTILASE_SER"/>
    <property type="match status" value="1"/>
</dbReference>
<feature type="active site" description="Charge relay system" evidence="6 7">
    <location>
        <position position="162"/>
    </location>
</feature>
<dbReference type="EMBL" id="BSYO01000015">
    <property type="protein sequence ID" value="GMH15740.1"/>
    <property type="molecule type" value="Genomic_DNA"/>
</dbReference>
<accession>A0AAD3SPM1</accession>
<dbReference type="FunFam" id="3.50.30.30:FF:000005">
    <property type="entry name" value="subtilisin-like protease SBT1.5"/>
    <property type="match status" value="1"/>
</dbReference>
<dbReference type="InterPro" id="IPR037045">
    <property type="entry name" value="S8pro/Inhibitor_I9_sf"/>
</dbReference>
<feature type="domain" description="Subtilisin-like protease fibronectin type-III" evidence="12">
    <location>
        <begin position="686"/>
        <end position="787"/>
    </location>
</feature>
<evidence type="ECO:0008006" key="15">
    <source>
        <dbReference type="Google" id="ProtNLM"/>
    </source>
</evidence>
<feature type="active site" description="Charge relay system" evidence="6 7">
    <location>
        <position position="579"/>
    </location>
</feature>
<dbReference type="GO" id="GO:0004252">
    <property type="term" value="F:serine-type endopeptidase activity"/>
    <property type="evidence" value="ECO:0007669"/>
    <property type="project" value="UniProtKB-UniRule"/>
</dbReference>
<comment type="caution">
    <text evidence="13">The sequence shown here is derived from an EMBL/GenBank/DDBJ whole genome shotgun (WGS) entry which is preliminary data.</text>
</comment>
<evidence type="ECO:0000259" key="9">
    <source>
        <dbReference type="Pfam" id="PF00082"/>
    </source>
</evidence>
<sequence length="790" mass="85617">MNRSRRSAMEVNQNLHFSSLILIFFFSILASSSETQMYIVYLGEHGGEKALHEIEETHFSYLQSVKDSEEEARDSLIYSYKHCINGFSAMLTSHQASKLSELKEVVSVFRTHPGKYVKHTTRSWEFVGLEEGESLFPATMNKSDDLLSKANYGRDVIIGHFDSGIWPESDSFSEEGMEPIPKRWKGICQTGDDFNASHCSRKVIGARYYLKAYEKCYGTLNTTLDSRSPRDRDGHGSHTAATVAGRRVSNVSFMGKLGTGTATGGAPLARLAVYKVCWAIPHQEKVNGNTCFEADMLAAMDDAIADGVDVMTLSIGTASPIGYQEDGIAIGALHAVKRNIVVSCSAGNSGPAPGTLSNPAPWIITVGASSLDRKFLAPVVLGNGMKIEGETLTKYKLKHTLYPLVYAAEVELPNVAKSVSGQCLPNSLSSEKANGKIVLCLRGNGTRIGKGIEVKRAGGAGYILGNSPANGEDVESDAHFLPATAVGSANAIKILEYINLTKNPMATIIPTTTRLHVKPAPYMAAFTSRGPNVIDPSTLKPDITAPGLNILAAWSRADPPSKLSEDHRVVKWNFLSGTSMACPHVSATAALLKAVHPSWSSAAIRSAIITSAAQLNNIGTLITDAKGNTADPFQFGAGHLRPTKAADPGLVYDASYADYLIYLCSSGLTKVDPSFQCPKDLPKTNDLNYPSLSIANFNGTVTVKRMVTNVGRSKSTYFASVKPPLGYRVKIRPTVLSFRRIGEKKSFMITVEAESDTVLKHEQLDKYRFGWITWFDGIHNVRSPIVVSSL</sequence>
<keyword evidence="5 7" id="KW-0720">Serine protease</keyword>